<reference evidence="3 4" key="1">
    <citation type="submission" date="2024-04" db="EMBL/GenBank/DDBJ databases">
        <title>The reference genome of an endangered Asteraceae, Deinandra increscens subsp. villosa, native to the Central Coast of California.</title>
        <authorList>
            <person name="Guilliams M."/>
            <person name="Hasenstab-Lehman K."/>
            <person name="Meyer R."/>
            <person name="Mcevoy S."/>
        </authorList>
    </citation>
    <scope>NUCLEOTIDE SEQUENCE [LARGE SCALE GENOMIC DNA]</scope>
    <source>
        <tissue evidence="3">Leaf</tissue>
    </source>
</reference>
<evidence type="ECO:0000256" key="1">
    <source>
        <dbReference type="PROSITE-ProRule" id="PRU00339"/>
    </source>
</evidence>
<dbReference type="Pfam" id="PF14853">
    <property type="entry name" value="Fis1_TPR_C"/>
    <property type="match status" value="1"/>
</dbReference>
<name>A0AAP0DDW6_9ASTR</name>
<evidence type="ECO:0000313" key="3">
    <source>
        <dbReference type="EMBL" id="KAK9073114.1"/>
    </source>
</evidence>
<feature type="repeat" description="TPR" evidence="1">
    <location>
        <begin position="126"/>
        <end position="159"/>
    </location>
</feature>
<dbReference type="InterPro" id="IPR016543">
    <property type="entry name" value="Fis1"/>
</dbReference>
<sequence length="212" mass="24340">MEMIGSSSTTPDIITNDTSSSQSNWFGKGWTKMEVVTRKFFKPLRTMFADDRNKIRLIDDPSVIKDCHNQYNTALEDSSNEDIDKCLTRLTYTLVHSMQVDDVLHGIQLLEEGLSKNDTNNNERIPDKMYQLALGYYRCEEYNKSVELLNRCIEKSPNHKMALILIKKVQAQIKRDEILCAGCAGFTCFAGLLGTFAATRQPDKHRYEKLRE</sequence>
<dbReference type="SUPFAM" id="SSF48452">
    <property type="entry name" value="TPR-like"/>
    <property type="match status" value="1"/>
</dbReference>
<keyword evidence="2" id="KW-0472">Membrane</keyword>
<dbReference type="GO" id="GO:0016559">
    <property type="term" value="P:peroxisome fission"/>
    <property type="evidence" value="ECO:0007669"/>
    <property type="project" value="TreeGrafter"/>
</dbReference>
<evidence type="ECO:0008006" key="5">
    <source>
        <dbReference type="Google" id="ProtNLM"/>
    </source>
</evidence>
<dbReference type="InterPro" id="IPR019734">
    <property type="entry name" value="TPR_rpt"/>
</dbReference>
<dbReference type="InterPro" id="IPR028061">
    <property type="entry name" value="Fis1_TPR_C"/>
</dbReference>
<dbReference type="PROSITE" id="PS50005">
    <property type="entry name" value="TPR"/>
    <property type="match status" value="1"/>
</dbReference>
<dbReference type="InterPro" id="IPR011990">
    <property type="entry name" value="TPR-like_helical_dom_sf"/>
</dbReference>
<organism evidence="3 4">
    <name type="scientific">Deinandra increscens subsp. villosa</name>
    <dbReference type="NCBI Taxonomy" id="3103831"/>
    <lineage>
        <taxon>Eukaryota</taxon>
        <taxon>Viridiplantae</taxon>
        <taxon>Streptophyta</taxon>
        <taxon>Embryophyta</taxon>
        <taxon>Tracheophyta</taxon>
        <taxon>Spermatophyta</taxon>
        <taxon>Magnoliopsida</taxon>
        <taxon>eudicotyledons</taxon>
        <taxon>Gunneridae</taxon>
        <taxon>Pentapetalae</taxon>
        <taxon>asterids</taxon>
        <taxon>campanulids</taxon>
        <taxon>Asterales</taxon>
        <taxon>Asteraceae</taxon>
        <taxon>Asteroideae</taxon>
        <taxon>Heliantheae alliance</taxon>
        <taxon>Madieae</taxon>
        <taxon>Madiinae</taxon>
        <taxon>Deinandra</taxon>
    </lineage>
</organism>
<evidence type="ECO:0000256" key="2">
    <source>
        <dbReference type="SAM" id="Phobius"/>
    </source>
</evidence>
<dbReference type="GO" id="GO:0005778">
    <property type="term" value="C:peroxisomal membrane"/>
    <property type="evidence" value="ECO:0007669"/>
    <property type="project" value="TreeGrafter"/>
</dbReference>
<comment type="caution">
    <text evidence="3">The sequence shown here is derived from an EMBL/GenBank/DDBJ whole genome shotgun (WGS) entry which is preliminary data.</text>
</comment>
<gene>
    <name evidence="3" type="ORF">SSX86_007437</name>
</gene>
<dbReference type="EMBL" id="JBCNJP010000009">
    <property type="protein sequence ID" value="KAK9073114.1"/>
    <property type="molecule type" value="Genomic_DNA"/>
</dbReference>
<keyword evidence="2" id="KW-1133">Transmembrane helix</keyword>
<dbReference type="Proteomes" id="UP001408789">
    <property type="component" value="Unassembled WGS sequence"/>
</dbReference>
<evidence type="ECO:0000313" key="4">
    <source>
        <dbReference type="Proteomes" id="UP001408789"/>
    </source>
</evidence>
<dbReference type="AlphaFoldDB" id="A0AAP0DDW6"/>
<keyword evidence="1" id="KW-0802">TPR repeat</keyword>
<dbReference type="GO" id="GO:0005741">
    <property type="term" value="C:mitochondrial outer membrane"/>
    <property type="evidence" value="ECO:0007669"/>
    <property type="project" value="TreeGrafter"/>
</dbReference>
<keyword evidence="4" id="KW-1185">Reference proteome</keyword>
<accession>A0AAP0DDW6</accession>
<proteinExistence type="predicted"/>
<dbReference type="Gene3D" id="1.25.40.10">
    <property type="entry name" value="Tetratricopeptide repeat domain"/>
    <property type="match status" value="1"/>
</dbReference>
<keyword evidence="2" id="KW-0812">Transmembrane</keyword>
<feature type="transmembrane region" description="Helical" evidence="2">
    <location>
        <begin position="178"/>
        <end position="198"/>
    </location>
</feature>
<dbReference type="PANTHER" id="PTHR13247">
    <property type="entry name" value="TETRATRICOPEPTIDE REPEAT PROTEIN 11 TPR REPEAT PROTEIN 11"/>
    <property type="match status" value="1"/>
</dbReference>
<dbReference type="PANTHER" id="PTHR13247:SF17">
    <property type="entry name" value="MITOCHONDRIAL FISSION 1 PROTEIN"/>
    <property type="match status" value="1"/>
</dbReference>
<dbReference type="GO" id="GO:0000266">
    <property type="term" value="P:mitochondrial fission"/>
    <property type="evidence" value="ECO:0007669"/>
    <property type="project" value="InterPro"/>
</dbReference>
<protein>
    <recommendedName>
        <fullName evidence="5">Mitochondrial fission 1 protein</fullName>
    </recommendedName>
</protein>
<dbReference type="GO" id="GO:0000422">
    <property type="term" value="P:autophagy of mitochondrion"/>
    <property type="evidence" value="ECO:0007669"/>
    <property type="project" value="TreeGrafter"/>
</dbReference>